<evidence type="ECO:0000256" key="1">
    <source>
        <dbReference type="SAM" id="SignalP"/>
    </source>
</evidence>
<proteinExistence type="predicted"/>
<dbReference type="Proteomes" id="UP001396898">
    <property type="component" value="Unassembled WGS sequence"/>
</dbReference>
<dbReference type="EMBL" id="JAQQWI010000018">
    <property type="protein sequence ID" value="KAK8000909.1"/>
    <property type="molecule type" value="Genomic_DNA"/>
</dbReference>
<feature type="signal peptide" evidence="1">
    <location>
        <begin position="1"/>
        <end position="17"/>
    </location>
</feature>
<keyword evidence="1" id="KW-0732">Signal</keyword>
<accession>A0ABR1R561</accession>
<reference evidence="2 3" key="1">
    <citation type="submission" date="2023-01" db="EMBL/GenBank/DDBJ databases">
        <title>Analysis of 21 Apiospora genomes using comparative genomics revels a genus with tremendous synthesis potential of carbohydrate active enzymes and secondary metabolites.</title>
        <authorList>
            <person name="Sorensen T."/>
        </authorList>
    </citation>
    <scope>NUCLEOTIDE SEQUENCE [LARGE SCALE GENOMIC DNA]</scope>
    <source>
        <strain evidence="2 3">CBS 20057</strain>
    </source>
</reference>
<keyword evidence="3" id="KW-1185">Reference proteome</keyword>
<feature type="chain" id="PRO_5047246643" evidence="1">
    <location>
        <begin position="18"/>
        <end position="197"/>
    </location>
</feature>
<protein>
    <submittedName>
        <fullName evidence="2">Uncharacterized protein</fullName>
    </submittedName>
</protein>
<gene>
    <name evidence="2" type="ORF">PG991_013131</name>
</gene>
<evidence type="ECO:0000313" key="2">
    <source>
        <dbReference type="EMBL" id="KAK8000909.1"/>
    </source>
</evidence>
<name>A0ABR1R561_9PEZI</name>
<evidence type="ECO:0000313" key="3">
    <source>
        <dbReference type="Proteomes" id="UP001396898"/>
    </source>
</evidence>
<organism evidence="2 3">
    <name type="scientific">Apiospora marii</name>
    <dbReference type="NCBI Taxonomy" id="335849"/>
    <lineage>
        <taxon>Eukaryota</taxon>
        <taxon>Fungi</taxon>
        <taxon>Dikarya</taxon>
        <taxon>Ascomycota</taxon>
        <taxon>Pezizomycotina</taxon>
        <taxon>Sordariomycetes</taxon>
        <taxon>Xylariomycetidae</taxon>
        <taxon>Amphisphaeriales</taxon>
        <taxon>Apiosporaceae</taxon>
        <taxon>Apiospora</taxon>
    </lineage>
</organism>
<sequence length="197" mass="21054">MLIQTFALFAAALGVAAKPLGRPVVTDTHLFAYGKGISGLPIVRVKGMSPLANNTPLGQEQNLTTANLDGAYLMGNESTAVMPPVQNVTFSCTTENRTLQSSTEGQSGQNATQANLFGFNKETGLAVFTDLGDAAVSTQGFIFFGSMLFVDVSKKMEAAWTARRVQVEGQSMFEVSWNSTAEDALPIQLNTRAPMHQ</sequence>
<comment type="caution">
    <text evidence="2">The sequence shown here is derived from an EMBL/GenBank/DDBJ whole genome shotgun (WGS) entry which is preliminary data.</text>
</comment>